<dbReference type="Proteomes" id="UP000469871">
    <property type="component" value="Unassembled WGS sequence"/>
</dbReference>
<evidence type="ECO:0000313" key="4">
    <source>
        <dbReference type="Proteomes" id="UP000191171"/>
    </source>
</evidence>
<reference evidence="1 5" key="2">
    <citation type="submission" date="2019-10" db="EMBL/GenBank/DDBJ databases">
        <title>Evolutionary dynamics of vancomycin-resistant Enterococcus faecium during gastrointestinal tract colonization and bloodstream infection in immunocompromised pediatric patients.</title>
        <authorList>
            <person name="Chilambi G.S."/>
            <person name="Nordstrom H.R."/>
            <person name="Evans D.R."/>
            <person name="Ferrolino J."/>
            <person name="Hayden R.T."/>
            <person name="Maron G.M."/>
            <person name="Vo A.N."/>
            <person name="Gilmore M.S."/>
            <person name="Wolf J."/>
            <person name="Rosch J.W."/>
            <person name="Van Tyne D."/>
        </authorList>
    </citation>
    <scope>NUCLEOTIDE SEQUENCE [LARGE SCALE GENOMIC DNA]</scope>
    <source>
        <strain evidence="1 5">VRECG27</strain>
    </source>
</reference>
<evidence type="ECO:0000313" key="2">
    <source>
        <dbReference type="EMBL" id="KAB7572562.1"/>
    </source>
</evidence>
<dbReference type="EMBL" id="MVGJ01000158">
    <property type="protein sequence ID" value="OOL79805.1"/>
    <property type="molecule type" value="Genomic_DNA"/>
</dbReference>
<dbReference type="Proteomes" id="UP000191171">
    <property type="component" value="Unassembled WGS sequence"/>
</dbReference>
<evidence type="ECO:0000313" key="1">
    <source>
        <dbReference type="EMBL" id="KAB7572460.1"/>
    </source>
</evidence>
<evidence type="ECO:0000313" key="5">
    <source>
        <dbReference type="Proteomes" id="UP000469871"/>
    </source>
</evidence>
<comment type="caution">
    <text evidence="3">The sequence shown here is derived from an EMBL/GenBank/DDBJ whole genome shotgun (WGS) entry which is preliminary data.</text>
</comment>
<gene>
    <name evidence="3" type="ORF">B1P95_14585</name>
    <name evidence="2" type="ORF">GBM73_15840</name>
    <name evidence="1" type="ORF">GBM73_15980</name>
</gene>
<dbReference type="AlphaFoldDB" id="A0A1L2I7D0"/>
<dbReference type="RefSeq" id="WP_002300032.1">
    <property type="nucleotide sequence ID" value="NZ_AP022342.1"/>
</dbReference>
<sequence length="151" mass="17156">MKKLIMVFTSLIAMIVILGGCGSEKNKQDSQDNGVLKPGTVWKEEVGGLVHNLKIIDDTTWEYSESVWHPEQVQITVEKLKDYKGLERYKVIDSGGVDLFIGKTALIVPYNKDGLETFKFIPTNEKEHRDKSEILKEYSTKSGYKLQKTSE</sequence>
<dbReference type="EMBL" id="WEFP01000004">
    <property type="protein sequence ID" value="KAB7572562.1"/>
    <property type="molecule type" value="Genomic_DNA"/>
</dbReference>
<protein>
    <recommendedName>
        <fullName evidence="6">Lipoprotein</fullName>
    </recommendedName>
</protein>
<accession>A0A1L2I7D0</accession>
<dbReference type="PROSITE" id="PS51257">
    <property type="entry name" value="PROKAR_LIPOPROTEIN"/>
    <property type="match status" value="1"/>
</dbReference>
<name>A0A1L2I7D0_ENTFC</name>
<organism evidence="3 4">
    <name type="scientific">Enterococcus faecium</name>
    <name type="common">Streptococcus faecium</name>
    <dbReference type="NCBI Taxonomy" id="1352"/>
    <lineage>
        <taxon>Bacteria</taxon>
        <taxon>Bacillati</taxon>
        <taxon>Bacillota</taxon>
        <taxon>Bacilli</taxon>
        <taxon>Lactobacillales</taxon>
        <taxon>Enterococcaceae</taxon>
        <taxon>Enterococcus</taxon>
    </lineage>
</organism>
<proteinExistence type="predicted"/>
<evidence type="ECO:0008006" key="6">
    <source>
        <dbReference type="Google" id="ProtNLM"/>
    </source>
</evidence>
<dbReference type="EMBL" id="WEFP01000005">
    <property type="protein sequence ID" value="KAB7572460.1"/>
    <property type="molecule type" value="Genomic_DNA"/>
</dbReference>
<evidence type="ECO:0000313" key="3">
    <source>
        <dbReference type="EMBL" id="OOL79805.1"/>
    </source>
</evidence>
<reference evidence="3 4" key="1">
    <citation type="submission" date="2017-02" db="EMBL/GenBank/DDBJ databases">
        <title>Clonality and virulence of isolates of VRE in Hematopoietic Stem Cell Transplanted (HSCT) patients.</title>
        <authorList>
            <person name="Marchi A.P."/>
            <person name="Martins R.C."/>
            <person name="Marie S.K."/>
            <person name="Levin A.S."/>
            <person name="Costa S.F."/>
        </authorList>
    </citation>
    <scope>NUCLEOTIDE SEQUENCE [LARGE SCALE GENOMIC DNA]</scope>
    <source>
        <strain evidence="3 4">LIM1759</strain>
    </source>
</reference>